<name>A0A2A6BG45_PRIPA</name>
<dbReference type="Proteomes" id="UP000005239">
    <property type="component" value="Unassembled WGS sequence"/>
</dbReference>
<keyword evidence="4" id="KW-1185">Reference proteome</keyword>
<feature type="compositionally biased region" description="Low complexity" evidence="2">
    <location>
        <begin position="352"/>
        <end position="371"/>
    </location>
</feature>
<feature type="region of interest" description="Disordered" evidence="2">
    <location>
        <begin position="339"/>
        <end position="387"/>
    </location>
</feature>
<dbReference type="EnsemblMetazoa" id="PPA37079.1">
    <property type="protein sequence ID" value="PPA37079.1"/>
    <property type="gene ID" value="WBGene00275448"/>
</dbReference>
<dbReference type="Gene3D" id="1.20.5.490">
    <property type="entry name" value="Single helix bin"/>
    <property type="match status" value="1"/>
</dbReference>
<accession>A0A8R1YQY7</accession>
<dbReference type="InterPro" id="IPR000580">
    <property type="entry name" value="TSC22/Bun"/>
</dbReference>
<reference evidence="4" key="1">
    <citation type="journal article" date="2008" name="Nat. Genet.">
        <title>The Pristionchus pacificus genome provides a unique perspective on nematode lifestyle and parasitism.</title>
        <authorList>
            <person name="Dieterich C."/>
            <person name="Clifton S.W."/>
            <person name="Schuster L.N."/>
            <person name="Chinwalla A."/>
            <person name="Delehaunty K."/>
            <person name="Dinkelacker I."/>
            <person name="Fulton L."/>
            <person name="Fulton R."/>
            <person name="Godfrey J."/>
            <person name="Minx P."/>
            <person name="Mitreva M."/>
            <person name="Roeseler W."/>
            <person name="Tian H."/>
            <person name="Witte H."/>
            <person name="Yang S.P."/>
            <person name="Wilson R.K."/>
            <person name="Sommer R.J."/>
        </authorList>
    </citation>
    <scope>NUCLEOTIDE SEQUENCE [LARGE SCALE GENOMIC DNA]</scope>
    <source>
        <strain evidence="4">PS312</strain>
    </source>
</reference>
<dbReference type="InterPro" id="IPR047862">
    <property type="entry name" value="TSC22/BUN_CS"/>
</dbReference>
<proteinExistence type="inferred from homology"/>
<organism evidence="3 4">
    <name type="scientific">Pristionchus pacificus</name>
    <name type="common">Parasitic nematode worm</name>
    <dbReference type="NCBI Taxonomy" id="54126"/>
    <lineage>
        <taxon>Eukaryota</taxon>
        <taxon>Metazoa</taxon>
        <taxon>Ecdysozoa</taxon>
        <taxon>Nematoda</taxon>
        <taxon>Chromadorea</taxon>
        <taxon>Rhabditida</taxon>
        <taxon>Rhabditina</taxon>
        <taxon>Diplogasteromorpha</taxon>
        <taxon>Diplogasteroidea</taxon>
        <taxon>Neodiplogasteridae</taxon>
        <taxon>Pristionchus</taxon>
    </lineage>
</organism>
<evidence type="ECO:0000313" key="4">
    <source>
        <dbReference type="Proteomes" id="UP000005239"/>
    </source>
</evidence>
<protein>
    <submittedName>
        <fullName evidence="3">Uncharacterized protein</fullName>
    </submittedName>
</protein>
<feature type="compositionally biased region" description="Low complexity" evidence="2">
    <location>
        <begin position="550"/>
        <end position="560"/>
    </location>
</feature>
<dbReference type="SUPFAM" id="SSF58026">
    <property type="entry name" value="Delta-sleep-inducing peptide immunoreactive peptide"/>
    <property type="match status" value="1"/>
</dbReference>
<dbReference type="AlphaFoldDB" id="A0A2A6BG45"/>
<dbReference type="CDD" id="cd21936">
    <property type="entry name" value="ZIP_TSC22D"/>
    <property type="match status" value="1"/>
</dbReference>
<evidence type="ECO:0000313" key="3">
    <source>
        <dbReference type="EnsemblMetazoa" id="PPA37079.1"/>
    </source>
</evidence>
<dbReference type="PANTHER" id="PTHR12348:SF26">
    <property type="entry name" value="PROTEIN TSCT-1"/>
    <property type="match status" value="1"/>
</dbReference>
<comment type="similarity">
    <text evidence="1">Belongs to the TSC-22/Dip/Bun family.</text>
</comment>
<feature type="region of interest" description="Disordered" evidence="2">
    <location>
        <begin position="14"/>
        <end position="44"/>
    </location>
</feature>
<evidence type="ECO:0000256" key="1">
    <source>
        <dbReference type="ARBA" id="ARBA00007908"/>
    </source>
</evidence>
<feature type="compositionally biased region" description="Polar residues" evidence="2">
    <location>
        <begin position="27"/>
        <end position="44"/>
    </location>
</feature>
<feature type="region of interest" description="Disordered" evidence="2">
    <location>
        <begin position="539"/>
        <end position="566"/>
    </location>
</feature>
<gene>
    <name evidence="3" type="primary">WBGene00275448</name>
</gene>
<reference evidence="3" key="2">
    <citation type="submission" date="2022-06" db="UniProtKB">
        <authorList>
            <consortium name="EnsemblMetazoa"/>
        </authorList>
    </citation>
    <scope>IDENTIFICATION</scope>
    <source>
        <strain evidence="3">PS312</strain>
    </source>
</reference>
<evidence type="ECO:0000256" key="2">
    <source>
        <dbReference type="SAM" id="MobiDB-lite"/>
    </source>
</evidence>
<dbReference type="PANTHER" id="PTHR12348">
    <property type="entry name" value="TSC22"/>
    <property type="match status" value="1"/>
</dbReference>
<feature type="compositionally biased region" description="Polar residues" evidence="2">
    <location>
        <begin position="179"/>
        <end position="190"/>
    </location>
</feature>
<feature type="region of interest" description="Disordered" evidence="2">
    <location>
        <begin position="279"/>
        <end position="319"/>
    </location>
</feature>
<dbReference type="Pfam" id="PF01166">
    <property type="entry name" value="TSC22"/>
    <property type="match status" value="1"/>
</dbReference>
<feature type="region of interest" description="Disordered" evidence="2">
    <location>
        <begin position="152"/>
        <end position="190"/>
    </location>
</feature>
<dbReference type="GO" id="GO:0006357">
    <property type="term" value="P:regulation of transcription by RNA polymerase II"/>
    <property type="evidence" value="ECO:0007669"/>
    <property type="project" value="InterPro"/>
</dbReference>
<dbReference type="PROSITE" id="PS01289">
    <property type="entry name" value="TSC22"/>
    <property type="match status" value="1"/>
</dbReference>
<feature type="compositionally biased region" description="Low complexity" evidence="2">
    <location>
        <begin position="164"/>
        <end position="178"/>
    </location>
</feature>
<accession>A0A2A6BG45</accession>
<sequence length="585" mass="60958">MLGCLKSCIRHPKEKREKVRPGKLQKPESTVSDVPTSLSPRFASKSSLGNCGERVCERGNVVLECTAPIVVEETSRIEDDTKAEETEDEVEEEPARKVMGMTEESAIHAELASATVPKERKFQVVRVPGVFTRGRWKCWDYRDDVKPIEGLTFTDDKENDSAGTVPVAPSTSVSTTVSEPANNSSLREESSTIVVTSIAPAPPTPQHGTPDKSQVVPTTVTITSTQPQQPVTDTVVVQSIAPPATQEQQPIVVVVPAPPPIPPSPSLSTTTTSSIVVVEEPPPRRELQQQPPSGESMTVSMTSSETGGTPSIGGVGGTRRVAQADGRGFSKLGMEESGVSTVSIGSGGGGAPPSLSSSVSPPFVPTATPSPEMTRSGSEAAAPATPAAAAAATAAQVDEEPAASVPAMSNAAAIDNKIEQAMDLVKTHLTFAVREEVEILRTTIAELESRVTTLETQNTYLKRHVTPEVMSNLPGMVHQHKMSLPATAQPVMPLQQVPAATSAPSTTVSPSLAAAVLHEQQQQAVLEAAAAAAATISPPRAAAAPPPSPAAAAAATTSPSKPYCPATTNFVNSLNTVVNSPPNPR</sequence>
<feature type="compositionally biased region" description="Low complexity" evidence="2">
    <location>
        <begin position="288"/>
        <end position="309"/>
    </location>
</feature>